<protein>
    <recommendedName>
        <fullName evidence="2">Protein kinase domain-containing protein</fullName>
    </recommendedName>
</protein>
<dbReference type="PANTHER" id="PTHR43173">
    <property type="entry name" value="ABC1 FAMILY PROTEIN"/>
    <property type="match status" value="1"/>
</dbReference>
<organism evidence="3 4">
    <name type="scientific">Ostreococcus lucimarinus (strain CCE9901)</name>
    <dbReference type="NCBI Taxonomy" id="436017"/>
    <lineage>
        <taxon>Eukaryota</taxon>
        <taxon>Viridiplantae</taxon>
        <taxon>Chlorophyta</taxon>
        <taxon>Mamiellophyceae</taxon>
        <taxon>Mamiellales</taxon>
        <taxon>Bathycoccaceae</taxon>
        <taxon>Ostreococcus</taxon>
    </lineage>
</organism>
<reference evidence="3 4" key="1">
    <citation type="journal article" date="2007" name="Proc. Natl. Acad. Sci. U.S.A.">
        <title>The tiny eukaryote Ostreococcus provides genomic insights into the paradox of plankton speciation.</title>
        <authorList>
            <person name="Palenik B."/>
            <person name="Grimwood J."/>
            <person name="Aerts A."/>
            <person name="Rouze P."/>
            <person name="Salamov A."/>
            <person name="Putnam N."/>
            <person name="Dupont C."/>
            <person name="Jorgensen R."/>
            <person name="Derelle E."/>
            <person name="Rombauts S."/>
            <person name="Zhou K."/>
            <person name="Otillar R."/>
            <person name="Merchant S.S."/>
            <person name="Podell S."/>
            <person name="Gaasterland T."/>
            <person name="Napoli C."/>
            <person name="Gendler K."/>
            <person name="Manuell A."/>
            <person name="Tai V."/>
            <person name="Vallon O."/>
            <person name="Piganeau G."/>
            <person name="Jancek S."/>
            <person name="Heijde M."/>
            <person name="Jabbari K."/>
            <person name="Bowler C."/>
            <person name="Lohr M."/>
            <person name="Robbens S."/>
            <person name="Werner G."/>
            <person name="Dubchak I."/>
            <person name="Pazour G.J."/>
            <person name="Ren Q."/>
            <person name="Paulsen I."/>
            <person name="Delwiche C."/>
            <person name="Schmutz J."/>
            <person name="Rokhsar D."/>
            <person name="Van de Peer Y."/>
            <person name="Moreau H."/>
            <person name="Grigoriev I.V."/>
        </authorList>
    </citation>
    <scope>NUCLEOTIDE SEQUENCE [LARGE SCALE GENOMIC DNA]</scope>
    <source>
        <strain evidence="3 4">CCE9901</strain>
    </source>
</reference>
<dbReference type="RefSeq" id="XP_001418611.1">
    <property type="nucleotide sequence ID" value="XM_001418574.1"/>
</dbReference>
<evidence type="ECO:0000259" key="2">
    <source>
        <dbReference type="PROSITE" id="PS50011"/>
    </source>
</evidence>
<feature type="domain" description="Protein kinase" evidence="2">
    <location>
        <begin position="74"/>
        <end position="299"/>
    </location>
</feature>
<comment type="similarity">
    <text evidence="1">Belongs to the protein kinase superfamily. ADCK protein kinase family.</text>
</comment>
<dbReference type="HOGENOM" id="CLU_006533_2_0_1"/>
<dbReference type="OrthoDB" id="496945at2759"/>
<sequence length="299" mass="32922">HDRNAKRLHAMCGANGGLYVKAGQFASTAGGVPEAYARRLSKLQDEVAPSPRDAVLKVVRNEFGGRAPEALFETFEPEPMAAASLAQVHRAVLKSGRTVAVKIQRPGLERSIESDISTMSALVRFTRLFFPSFDFGFMVDEFKSRLEKEIDFEAEGRNCERLGLAFADDARIDTPEVFWDLTTRRVLTMEFIDGEKLTNIEGMREKGLDPEHAALALSDCFARMLLVHGYIHGDPHPGNLLCRAHPDGSGRTQVVLLDHGLYSELTEESRKAMSNLWIAIAVGDSVRAVAAAKALQVPD</sequence>
<dbReference type="SUPFAM" id="SSF56112">
    <property type="entry name" value="Protein kinase-like (PK-like)"/>
    <property type="match status" value="1"/>
</dbReference>
<dbReference type="PROSITE" id="PS50011">
    <property type="entry name" value="PROTEIN_KINASE_DOM"/>
    <property type="match status" value="1"/>
</dbReference>
<dbReference type="GeneID" id="5003024"/>
<dbReference type="InterPro" id="IPR000719">
    <property type="entry name" value="Prot_kinase_dom"/>
</dbReference>
<dbReference type="Pfam" id="PF03109">
    <property type="entry name" value="ABC1"/>
    <property type="match status" value="1"/>
</dbReference>
<feature type="non-terminal residue" evidence="3">
    <location>
        <position position="299"/>
    </location>
</feature>
<dbReference type="PANTHER" id="PTHR43173:SF28">
    <property type="entry name" value="AARF DOMAIN CONTAINING KINASE 5"/>
    <property type="match status" value="1"/>
</dbReference>
<dbReference type="InterPro" id="IPR004147">
    <property type="entry name" value="ABC1_dom"/>
</dbReference>
<dbReference type="eggNOG" id="KOG1235">
    <property type="taxonomic scope" value="Eukaryota"/>
</dbReference>
<dbReference type="GO" id="GO:0005524">
    <property type="term" value="F:ATP binding"/>
    <property type="evidence" value="ECO:0007669"/>
    <property type="project" value="InterPro"/>
</dbReference>
<dbReference type="CDD" id="cd13969">
    <property type="entry name" value="ADCK1-like"/>
    <property type="match status" value="1"/>
</dbReference>
<dbReference type="InterPro" id="IPR051130">
    <property type="entry name" value="Mito_struct-func_regulator"/>
</dbReference>
<evidence type="ECO:0000256" key="1">
    <source>
        <dbReference type="ARBA" id="ARBA00009670"/>
    </source>
</evidence>
<dbReference type="Proteomes" id="UP000001568">
    <property type="component" value="Chromosome 7"/>
</dbReference>
<accession>A4RZQ5</accession>
<feature type="non-terminal residue" evidence="3">
    <location>
        <position position="1"/>
    </location>
</feature>
<gene>
    <name evidence="3" type="ORF">OSTLU_2246</name>
</gene>
<dbReference type="EMBL" id="CP000587">
    <property type="protein sequence ID" value="ABO96904.1"/>
    <property type="molecule type" value="Genomic_DNA"/>
</dbReference>
<dbReference type="GO" id="GO:0004672">
    <property type="term" value="F:protein kinase activity"/>
    <property type="evidence" value="ECO:0007669"/>
    <property type="project" value="InterPro"/>
</dbReference>
<dbReference type="InterPro" id="IPR011009">
    <property type="entry name" value="Kinase-like_dom_sf"/>
</dbReference>
<dbReference type="AlphaFoldDB" id="A4RZQ5"/>
<proteinExistence type="inferred from homology"/>
<dbReference type="OMA" id="ESDISTM"/>
<name>A4RZQ5_OSTLU</name>
<keyword evidence="4" id="KW-1185">Reference proteome</keyword>
<evidence type="ECO:0000313" key="4">
    <source>
        <dbReference type="Proteomes" id="UP000001568"/>
    </source>
</evidence>
<dbReference type="InterPro" id="IPR045307">
    <property type="entry name" value="ADCK1_dom"/>
</dbReference>
<dbReference type="Gramene" id="ABO96904">
    <property type="protein sequence ID" value="ABO96904"/>
    <property type="gene ID" value="OSTLU_2246"/>
</dbReference>
<evidence type="ECO:0000313" key="3">
    <source>
        <dbReference type="EMBL" id="ABO96904.1"/>
    </source>
</evidence>
<dbReference type="KEGG" id="olu:OSTLU_2246"/>